<dbReference type="EMBL" id="CAJNNV010010203">
    <property type="protein sequence ID" value="CAE8598350.1"/>
    <property type="molecule type" value="Genomic_DNA"/>
</dbReference>
<name>A0A813EDJ4_POLGL</name>
<gene>
    <name evidence="1" type="ORF">PGLA1383_LOCUS16762</name>
</gene>
<proteinExistence type="predicted"/>
<sequence>DATRLVTGGESMELVRLRAVACLEEACVAAQGGPVVAVTHGGVLGQLLRHADIGTHARHTPTNACISRFLVRPGRQWDILSWAAADHLSGDCAPVAAKYD</sequence>
<dbReference type="SUPFAM" id="SSF53254">
    <property type="entry name" value="Phosphoglycerate mutase-like"/>
    <property type="match status" value="1"/>
</dbReference>
<evidence type="ECO:0000313" key="2">
    <source>
        <dbReference type="Proteomes" id="UP000654075"/>
    </source>
</evidence>
<organism evidence="1 2">
    <name type="scientific">Polarella glacialis</name>
    <name type="common">Dinoflagellate</name>
    <dbReference type="NCBI Taxonomy" id="89957"/>
    <lineage>
        <taxon>Eukaryota</taxon>
        <taxon>Sar</taxon>
        <taxon>Alveolata</taxon>
        <taxon>Dinophyceae</taxon>
        <taxon>Suessiales</taxon>
        <taxon>Suessiaceae</taxon>
        <taxon>Polarella</taxon>
    </lineage>
</organism>
<keyword evidence="2" id="KW-1185">Reference proteome</keyword>
<feature type="non-terminal residue" evidence="1">
    <location>
        <position position="1"/>
    </location>
</feature>
<dbReference type="Proteomes" id="UP000654075">
    <property type="component" value="Unassembled WGS sequence"/>
</dbReference>
<accession>A0A813EDJ4</accession>
<dbReference type="Pfam" id="PF00300">
    <property type="entry name" value="His_Phos_1"/>
    <property type="match status" value="1"/>
</dbReference>
<evidence type="ECO:0000313" key="1">
    <source>
        <dbReference type="EMBL" id="CAE8598350.1"/>
    </source>
</evidence>
<dbReference type="InterPro" id="IPR029033">
    <property type="entry name" value="His_PPase_superfam"/>
</dbReference>
<dbReference type="Gene3D" id="3.40.50.1240">
    <property type="entry name" value="Phosphoglycerate mutase-like"/>
    <property type="match status" value="1"/>
</dbReference>
<reference evidence="1" key="1">
    <citation type="submission" date="2021-02" db="EMBL/GenBank/DDBJ databases">
        <authorList>
            <person name="Dougan E. K."/>
            <person name="Rhodes N."/>
            <person name="Thang M."/>
            <person name="Chan C."/>
        </authorList>
    </citation>
    <scope>NUCLEOTIDE SEQUENCE</scope>
</reference>
<dbReference type="AlphaFoldDB" id="A0A813EDJ4"/>
<comment type="caution">
    <text evidence="1">The sequence shown here is derived from an EMBL/GenBank/DDBJ whole genome shotgun (WGS) entry which is preliminary data.</text>
</comment>
<dbReference type="OrthoDB" id="354304at2759"/>
<evidence type="ECO:0008006" key="3">
    <source>
        <dbReference type="Google" id="ProtNLM"/>
    </source>
</evidence>
<dbReference type="InterPro" id="IPR013078">
    <property type="entry name" value="His_Pase_superF_clade-1"/>
</dbReference>
<protein>
    <recommendedName>
        <fullName evidence="3">Histidine phosphatase family protein</fullName>
    </recommendedName>
</protein>